<reference evidence="7" key="1">
    <citation type="journal article" date="2019" name="Int. J. Syst. Evol. Microbiol.">
        <title>The Global Catalogue of Microorganisms (GCM) 10K type strain sequencing project: providing services to taxonomists for standard genome sequencing and annotation.</title>
        <authorList>
            <consortium name="The Broad Institute Genomics Platform"/>
            <consortium name="The Broad Institute Genome Sequencing Center for Infectious Disease"/>
            <person name="Wu L."/>
            <person name="Ma J."/>
        </authorList>
    </citation>
    <scope>NUCLEOTIDE SEQUENCE [LARGE SCALE GENOMIC DNA]</scope>
    <source>
        <strain evidence="7">LMG 29894</strain>
    </source>
</reference>
<feature type="repeat" description="TPR" evidence="3">
    <location>
        <begin position="407"/>
        <end position="440"/>
    </location>
</feature>
<evidence type="ECO:0000256" key="4">
    <source>
        <dbReference type="SAM" id="Phobius"/>
    </source>
</evidence>
<dbReference type="InterPro" id="IPR011990">
    <property type="entry name" value="TPR-like_helical_dom_sf"/>
</dbReference>
<dbReference type="InterPro" id="IPR052346">
    <property type="entry name" value="O-mannosyl-transferase_TMTC"/>
</dbReference>
<evidence type="ECO:0000259" key="5">
    <source>
        <dbReference type="Pfam" id="PF13231"/>
    </source>
</evidence>
<feature type="transmembrane region" description="Helical" evidence="4">
    <location>
        <begin position="340"/>
        <end position="357"/>
    </location>
</feature>
<comment type="caution">
    <text evidence="6">The sequence shown here is derived from an EMBL/GenBank/DDBJ whole genome shotgun (WGS) entry which is preliminary data.</text>
</comment>
<feature type="transmembrane region" description="Helical" evidence="4">
    <location>
        <begin position="282"/>
        <end position="303"/>
    </location>
</feature>
<dbReference type="Proteomes" id="UP001595791">
    <property type="component" value="Unassembled WGS sequence"/>
</dbReference>
<feature type="transmembrane region" description="Helical" evidence="4">
    <location>
        <begin position="250"/>
        <end position="270"/>
    </location>
</feature>
<organism evidence="6 7">
    <name type="scientific">Chitinimonas lacunae</name>
    <dbReference type="NCBI Taxonomy" id="1963018"/>
    <lineage>
        <taxon>Bacteria</taxon>
        <taxon>Pseudomonadati</taxon>
        <taxon>Pseudomonadota</taxon>
        <taxon>Betaproteobacteria</taxon>
        <taxon>Neisseriales</taxon>
        <taxon>Chitinibacteraceae</taxon>
        <taxon>Chitinimonas</taxon>
    </lineage>
</organism>
<evidence type="ECO:0000313" key="7">
    <source>
        <dbReference type="Proteomes" id="UP001595791"/>
    </source>
</evidence>
<dbReference type="Pfam" id="PF13432">
    <property type="entry name" value="TPR_16"/>
    <property type="match status" value="1"/>
</dbReference>
<feature type="transmembrane region" description="Helical" evidence="4">
    <location>
        <begin position="140"/>
        <end position="161"/>
    </location>
</feature>
<evidence type="ECO:0000256" key="1">
    <source>
        <dbReference type="ARBA" id="ARBA00022737"/>
    </source>
</evidence>
<gene>
    <name evidence="6" type="ORF">ACFOW7_20840</name>
</gene>
<sequence length="569" mass="63219">MQAIPSSSRQRLFALGLLVLLVGLAYSNSFGVPFYFDDYGSIIGNPAVQQGLNWQALWEFSPERIIPYASLALNYSLNGLDPGGYHLFNLLIHIISSVLVYFLTLRLTAGQDDEQAAHWIALTTALLFALHPLQTQAVTYIVQRAALLAGLFYLLAMLAYLQARQRRQPWWLLVCATATAAALLSKQNAATLPLALLLLELTVLPAGRYNRKVAAGLLLLAALATVFALYSPEIAERLRETRDISRLDYFRSQALALFIYIGKFFFPTGLRLEYGIQPITSFNAIVIFCLLAHIAAIVLAIVLRKIVPLLSFALLFYYLSHAVESSIFPIRDLVFEHRSYLPNWGLALAVALLGWRFLARHLSPRGQTWLLLVPALVLGGMTFVRNAQWRDPFSFYQKNAELAPQAGRVWLALSEEYIKRGDTEKALRLLNNALKVEQGGAVTLSLDTANQLARIFIMLGELGQALSVLDQSLASSQPDFPLALRVDMLGNRAIIKTRLGELDAAIQDWQALLYLNPRHVQGLSSLAALEAARGQHQAAAEHYRRALALDPDYQPARQGLTALTPHLPR</sequence>
<keyword evidence="4" id="KW-1133">Transmembrane helix</keyword>
<feature type="transmembrane region" description="Helical" evidence="4">
    <location>
        <begin position="309"/>
        <end position="328"/>
    </location>
</feature>
<accession>A0ABV8MU87</accession>
<name>A0ABV8MU87_9NEIS</name>
<proteinExistence type="predicted"/>
<dbReference type="Gene3D" id="1.25.40.10">
    <property type="entry name" value="Tetratricopeptide repeat domain"/>
    <property type="match status" value="1"/>
</dbReference>
<dbReference type="PANTHER" id="PTHR44227:SF3">
    <property type="entry name" value="PROTEIN O-MANNOSYL-TRANSFERASE TMTC4"/>
    <property type="match status" value="1"/>
</dbReference>
<feature type="transmembrane region" description="Helical" evidence="4">
    <location>
        <begin position="213"/>
        <end position="230"/>
    </location>
</feature>
<evidence type="ECO:0000256" key="2">
    <source>
        <dbReference type="ARBA" id="ARBA00022803"/>
    </source>
</evidence>
<dbReference type="RefSeq" id="WP_378168303.1">
    <property type="nucleotide sequence ID" value="NZ_JBHSBU010000002.1"/>
</dbReference>
<keyword evidence="2 3" id="KW-0802">TPR repeat</keyword>
<dbReference type="SMART" id="SM00028">
    <property type="entry name" value="TPR"/>
    <property type="match status" value="4"/>
</dbReference>
<evidence type="ECO:0000256" key="3">
    <source>
        <dbReference type="PROSITE-ProRule" id="PRU00339"/>
    </source>
</evidence>
<feature type="transmembrane region" description="Helical" evidence="4">
    <location>
        <begin position="85"/>
        <end position="104"/>
    </location>
</feature>
<feature type="transmembrane region" description="Helical" evidence="4">
    <location>
        <begin position="369"/>
        <end position="387"/>
    </location>
</feature>
<keyword evidence="4" id="KW-0812">Transmembrane</keyword>
<dbReference type="InterPro" id="IPR038731">
    <property type="entry name" value="RgtA/B/C-like"/>
</dbReference>
<feature type="transmembrane region" description="Helical" evidence="4">
    <location>
        <begin position="116"/>
        <end position="134"/>
    </location>
</feature>
<keyword evidence="4" id="KW-0472">Membrane</keyword>
<feature type="domain" description="Glycosyltransferase RgtA/B/C/D-like" evidence="5">
    <location>
        <begin position="85"/>
        <end position="232"/>
    </location>
</feature>
<dbReference type="PANTHER" id="PTHR44227">
    <property type="match status" value="1"/>
</dbReference>
<protein>
    <submittedName>
        <fullName evidence="6">Tetratricopeptide repeat protein</fullName>
    </submittedName>
</protein>
<dbReference type="PROSITE" id="PS50005">
    <property type="entry name" value="TPR"/>
    <property type="match status" value="2"/>
</dbReference>
<evidence type="ECO:0000313" key="6">
    <source>
        <dbReference type="EMBL" id="MFC4161788.1"/>
    </source>
</evidence>
<dbReference type="InterPro" id="IPR019734">
    <property type="entry name" value="TPR_rpt"/>
</dbReference>
<dbReference type="EMBL" id="JBHSBU010000002">
    <property type="protein sequence ID" value="MFC4161788.1"/>
    <property type="molecule type" value="Genomic_DNA"/>
</dbReference>
<dbReference type="Pfam" id="PF13231">
    <property type="entry name" value="PMT_2"/>
    <property type="match status" value="1"/>
</dbReference>
<dbReference type="SUPFAM" id="SSF48452">
    <property type="entry name" value="TPR-like"/>
    <property type="match status" value="1"/>
</dbReference>
<keyword evidence="7" id="KW-1185">Reference proteome</keyword>
<keyword evidence="1" id="KW-0677">Repeat</keyword>
<feature type="repeat" description="TPR" evidence="3">
    <location>
        <begin position="520"/>
        <end position="553"/>
    </location>
</feature>